<evidence type="ECO:0000256" key="1">
    <source>
        <dbReference type="SAM" id="MobiDB-lite"/>
    </source>
</evidence>
<name>A0A0G4FGW7_VITBC</name>
<reference evidence="2 3" key="1">
    <citation type="submission" date="2014-11" db="EMBL/GenBank/DDBJ databases">
        <authorList>
            <person name="Zhu J."/>
            <person name="Qi W."/>
            <person name="Song R."/>
        </authorList>
    </citation>
    <scope>NUCLEOTIDE SEQUENCE [LARGE SCALE GENOMIC DNA]</scope>
</reference>
<dbReference type="Proteomes" id="UP000041254">
    <property type="component" value="Unassembled WGS sequence"/>
</dbReference>
<feature type="compositionally biased region" description="Acidic residues" evidence="1">
    <location>
        <begin position="139"/>
        <end position="154"/>
    </location>
</feature>
<dbReference type="EMBL" id="CDMY01000436">
    <property type="protein sequence ID" value="CEM12699.1"/>
    <property type="molecule type" value="Genomic_DNA"/>
</dbReference>
<protein>
    <submittedName>
        <fullName evidence="2">Uncharacterized protein</fullName>
    </submittedName>
</protein>
<dbReference type="VEuPathDB" id="CryptoDB:Vbra_15417"/>
<feature type="region of interest" description="Disordered" evidence="1">
    <location>
        <begin position="132"/>
        <end position="185"/>
    </location>
</feature>
<feature type="region of interest" description="Disordered" evidence="1">
    <location>
        <begin position="345"/>
        <end position="373"/>
    </location>
</feature>
<evidence type="ECO:0000313" key="3">
    <source>
        <dbReference type="Proteomes" id="UP000041254"/>
    </source>
</evidence>
<feature type="compositionally biased region" description="Basic and acidic residues" evidence="1">
    <location>
        <begin position="345"/>
        <end position="354"/>
    </location>
</feature>
<accession>A0A0G4FGW7</accession>
<sequence length="399" mass="43596">MVDNERGSIRKYSWAARLAGRKRQLVVMCGCARLLRWLRKEVTLGGVLASPQLQRLEKEVKAYYERDGRNGDSVWGLVCRIADSSSELIDSAIKRKRQRRLSPSDPGKFSKVLSMLMESSLRDKLNAVYTQLPGPDTIASDDPEEALSEPDDMMDMAPPSPAESQSQQDSAADPPSLEDLCFPPPPADPGYAHRCHFATDVPWVVCRVSDTDASGAACLNAQWMLDISFTASADDLDWIRAAGEVGEWVAMNSHSHGGHRQLQAWIPISARGDDVLNPGAMRALKAGLMQWVADVIMLCHHKGGAGQRGCGDKLRRLVRLAEREGLGNLGLGGGSHLDDIPKTQQLERAERGPRGESLVWRSRRPGTPAPPRGSCVDVGLGCIRREAIDADADEDMGQS</sequence>
<evidence type="ECO:0000313" key="2">
    <source>
        <dbReference type="EMBL" id="CEM12699.1"/>
    </source>
</evidence>
<organism evidence="2 3">
    <name type="scientific">Vitrella brassicaformis (strain CCMP3155)</name>
    <dbReference type="NCBI Taxonomy" id="1169540"/>
    <lineage>
        <taxon>Eukaryota</taxon>
        <taxon>Sar</taxon>
        <taxon>Alveolata</taxon>
        <taxon>Colpodellida</taxon>
        <taxon>Vitrellaceae</taxon>
        <taxon>Vitrella</taxon>
    </lineage>
</organism>
<keyword evidence="3" id="KW-1185">Reference proteome</keyword>
<dbReference type="InParanoid" id="A0A0G4FGW7"/>
<dbReference type="AlphaFoldDB" id="A0A0G4FGW7"/>
<proteinExistence type="predicted"/>
<gene>
    <name evidence="2" type="ORF">Vbra_15417</name>
</gene>